<proteinExistence type="predicted"/>
<reference evidence="4" key="1">
    <citation type="journal article" date="2020" name="Genome Biol.">
        <title>Gamete binning: chromosome-level and haplotype-resolved genome assembly enabled by high-throughput single-cell sequencing of gamete genomes.</title>
        <authorList>
            <person name="Campoy J.A."/>
            <person name="Sun H."/>
            <person name="Goel M."/>
            <person name="Jiao W.-B."/>
            <person name="Folz-Donahue K."/>
            <person name="Wang N."/>
            <person name="Rubio M."/>
            <person name="Liu C."/>
            <person name="Kukat C."/>
            <person name="Ruiz D."/>
            <person name="Huettel B."/>
            <person name="Schneeberger K."/>
        </authorList>
    </citation>
    <scope>NUCLEOTIDE SEQUENCE [LARGE SCALE GENOMIC DNA]</scope>
    <source>
        <strain evidence="4">cv. Rojo Pasion</strain>
    </source>
</reference>
<protein>
    <recommendedName>
        <fullName evidence="2">Aminotransferase-like plant mobile domain-containing protein</fullName>
    </recommendedName>
</protein>
<evidence type="ECO:0000313" key="4">
    <source>
        <dbReference type="Proteomes" id="UP000507245"/>
    </source>
</evidence>
<keyword evidence="4" id="KW-1185">Reference proteome</keyword>
<dbReference type="OrthoDB" id="1194411at2759"/>
<dbReference type="PANTHER" id="PTHR36607">
    <property type="entry name" value="1,2-DIHYDROXY-3-KETO-5-METHYLTHIOPENTENE DIOXYGENASE 4"/>
    <property type="match status" value="1"/>
</dbReference>
<dbReference type="InterPro" id="IPR019557">
    <property type="entry name" value="AminoTfrase-like_pln_mobile"/>
</dbReference>
<dbReference type="PANTHER" id="PTHR36607:SF20">
    <property type="entry name" value="AMINOTRANSFERASE-LIKE PLANT MOBILE DOMAIN-CONTAINING PROTEIN"/>
    <property type="match status" value="1"/>
</dbReference>
<dbReference type="Proteomes" id="UP000507245">
    <property type="component" value="Unassembled WGS sequence"/>
</dbReference>
<evidence type="ECO:0000313" key="3">
    <source>
        <dbReference type="EMBL" id="CAB4313263.1"/>
    </source>
</evidence>
<dbReference type="AlphaFoldDB" id="A0A6J5XLI8"/>
<dbReference type="Pfam" id="PF10536">
    <property type="entry name" value="PMD"/>
    <property type="match status" value="1"/>
</dbReference>
<sequence length="631" mass="71195">MNAHGNLRQEHALDACGEAITAGLEYMRSFPMNSINLSLPPESRVTWFNIDQVSSGHFKFNPHEEDRVIQVSQAKGAYFQAHYLTKVNNSSDGDKEFLSIDEFYPAMHKMLVVVSRYSYDCCSNVRRAFCELWGPLSNIFHHGNGEMSISLYNLKVIGGLPILDLPYDEFIPLNEELCHEDLYPSSVGELLRIHAQLHSFHQKAEVRKLPLNISHEGQLATFLAFWLSHFVMPTSMAIRPKCFYMASLMARGLKVRLAPAVLGVIYHALGTVATYPSGPGLANTCLPIHYVLGWFGEYFPNLTTRRCDSDFLEHYPLLARYSQIEAKYVDPTRARIIVISDSVVCHPSVFLAHEDYIILDIETLADDIFEYLIRMRSTLLPARVVYVRGSDVGLRSWREPKRSFCAKIPQRVSIFRASPALENALGGIAWAKGGLNSSSPHGAPSSRGHKKRIRNAKRPHFSMFEVLSSGEEKSILHESANSNMGDSGSDPLAEESELQQVQNVNQSRQEFITRETEGIFSRLSSSETPAKLRMHHSEIIMALRLLGSTIDILGCALGDVNVDVIHDLIRQYKECLNTKMALKTNLTEVAKEIEDLDVKEASIREAEKRVRQMLEKHEAKKTSLNMQKMNL</sequence>
<accession>A0A6J5XLI8</accession>
<evidence type="ECO:0000259" key="2">
    <source>
        <dbReference type="Pfam" id="PF10536"/>
    </source>
</evidence>
<dbReference type="EMBL" id="CAEKKB010000006">
    <property type="protein sequence ID" value="CAB4313263.1"/>
    <property type="molecule type" value="Genomic_DNA"/>
</dbReference>
<organism evidence="3 4">
    <name type="scientific">Prunus armeniaca</name>
    <name type="common">Apricot</name>
    <name type="synonym">Armeniaca vulgaris</name>
    <dbReference type="NCBI Taxonomy" id="36596"/>
    <lineage>
        <taxon>Eukaryota</taxon>
        <taxon>Viridiplantae</taxon>
        <taxon>Streptophyta</taxon>
        <taxon>Embryophyta</taxon>
        <taxon>Tracheophyta</taxon>
        <taxon>Spermatophyta</taxon>
        <taxon>Magnoliopsida</taxon>
        <taxon>eudicotyledons</taxon>
        <taxon>Gunneridae</taxon>
        <taxon>Pentapetalae</taxon>
        <taxon>rosids</taxon>
        <taxon>fabids</taxon>
        <taxon>Rosales</taxon>
        <taxon>Rosaceae</taxon>
        <taxon>Amygdaloideae</taxon>
        <taxon>Amygdaleae</taxon>
        <taxon>Prunus</taxon>
    </lineage>
</organism>
<feature type="coiled-coil region" evidence="1">
    <location>
        <begin position="579"/>
        <end position="623"/>
    </location>
</feature>
<evidence type="ECO:0000256" key="1">
    <source>
        <dbReference type="SAM" id="Coils"/>
    </source>
</evidence>
<gene>
    <name evidence="3" type="ORF">ORAREDHAP_LOCUS36120</name>
</gene>
<keyword evidence="1" id="KW-0175">Coiled coil</keyword>
<name>A0A6J5XLI8_PRUAR</name>
<feature type="domain" description="Aminotransferase-like plant mobile" evidence="2">
    <location>
        <begin position="113"/>
        <end position="326"/>
    </location>
</feature>